<dbReference type="Pfam" id="PF00158">
    <property type="entry name" value="Sigma54_activat"/>
    <property type="match status" value="1"/>
</dbReference>
<dbReference type="Gene3D" id="1.10.10.10">
    <property type="entry name" value="Winged helix-like DNA-binding domain superfamily/Winged helix DNA-binding domain"/>
    <property type="match status" value="1"/>
</dbReference>
<dbReference type="InterPro" id="IPR027417">
    <property type="entry name" value="P-loop_NTPase"/>
</dbReference>
<dbReference type="PROSITE" id="PS00675">
    <property type="entry name" value="SIGMA54_INTERACT_1"/>
    <property type="match status" value="1"/>
</dbReference>
<dbReference type="InterPro" id="IPR058031">
    <property type="entry name" value="AAA_lid_NorR"/>
</dbReference>
<keyword evidence="5" id="KW-0804">Transcription</keyword>
<dbReference type="Gene3D" id="1.10.8.60">
    <property type="match status" value="1"/>
</dbReference>
<dbReference type="EMBL" id="CP117523">
    <property type="protein sequence ID" value="WWD82331.1"/>
    <property type="molecule type" value="Genomic_DNA"/>
</dbReference>
<evidence type="ECO:0000256" key="2">
    <source>
        <dbReference type="ARBA" id="ARBA00022840"/>
    </source>
</evidence>
<name>A0ABZ2ERA4_9FIRM</name>
<dbReference type="PROSITE" id="PS00688">
    <property type="entry name" value="SIGMA54_INTERACT_3"/>
    <property type="match status" value="1"/>
</dbReference>
<accession>A0ABZ2ERA4</accession>
<evidence type="ECO:0000259" key="6">
    <source>
        <dbReference type="PROSITE" id="PS50045"/>
    </source>
</evidence>
<dbReference type="PROSITE" id="PS00676">
    <property type="entry name" value="SIGMA54_INTERACT_2"/>
    <property type="match status" value="1"/>
</dbReference>
<evidence type="ECO:0000256" key="5">
    <source>
        <dbReference type="ARBA" id="ARBA00023163"/>
    </source>
</evidence>
<keyword evidence="2" id="KW-0067">ATP-binding</keyword>
<dbReference type="RefSeq" id="WP_018592290.1">
    <property type="nucleotide sequence ID" value="NZ_CP117523.1"/>
</dbReference>
<dbReference type="CDD" id="cd00009">
    <property type="entry name" value="AAA"/>
    <property type="match status" value="1"/>
</dbReference>
<keyword evidence="1" id="KW-0547">Nucleotide-binding</keyword>
<dbReference type="Gene3D" id="3.30.450.20">
    <property type="entry name" value="PAS domain"/>
    <property type="match status" value="1"/>
</dbReference>
<evidence type="ECO:0000256" key="3">
    <source>
        <dbReference type="ARBA" id="ARBA00023015"/>
    </source>
</evidence>
<keyword evidence="3" id="KW-0805">Transcription regulation</keyword>
<dbReference type="PANTHER" id="PTHR32071:SF57">
    <property type="entry name" value="C4-DICARBOXYLATE TRANSPORT TRANSCRIPTIONAL REGULATORY PROTEIN DCTD"/>
    <property type="match status" value="1"/>
</dbReference>
<protein>
    <submittedName>
        <fullName evidence="7">Anaerobic nitric oxide reductase transcription regulator NorR</fullName>
    </submittedName>
</protein>
<evidence type="ECO:0000256" key="4">
    <source>
        <dbReference type="ARBA" id="ARBA00023125"/>
    </source>
</evidence>
<dbReference type="Pfam" id="PF25601">
    <property type="entry name" value="AAA_lid_14"/>
    <property type="match status" value="1"/>
</dbReference>
<dbReference type="PANTHER" id="PTHR32071">
    <property type="entry name" value="TRANSCRIPTIONAL REGULATORY PROTEIN"/>
    <property type="match status" value="1"/>
</dbReference>
<organism evidence="7 8">
    <name type="scientific">Terrisporobacter glycolicus ATCC 14880 = DSM 1288</name>
    <dbReference type="NCBI Taxonomy" id="1121315"/>
    <lineage>
        <taxon>Bacteria</taxon>
        <taxon>Bacillati</taxon>
        <taxon>Bacillota</taxon>
        <taxon>Clostridia</taxon>
        <taxon>Peptostreptococcales</taxon>
        <taxon>Peptostreptococcaceae</taxon>
        <taxon>Terrisporobacter</taxon>
    </lineage>
</organism>
<dbReference type="PROSITE" id="PS50045">
    <property type="entry name" value="SIGMA54_INTERACT_4"/>
    <property type="match status" value="1"/>
</dbReference>
<keyword evidence="8" id="KW-1185">Reference proteome</keyword>
<dbReference type="InterPro" id="IPR002078">
    <property type="entry name" value="Sigma_54_int"/>
</dbReference>
<reference evidence="7 8" key="1">
    <citation type="journal article" date="2023" name="PLoS ONE">
        <title>Genome-based metabolic and phylogenomic analysis of three Terrisporobacter species.</title>
        <authorList>
            <person name="Boer T."/>
            <person name="Bengelsdorf F.R."/>
            <person name="Bomeke M."/>
            <person name="Daniel R."/>
            <person name="Poehlein A."/>
        </authorList>
    </citation>
    <scope>NUCLEOTIDE SEQUENCE [LARGE SCALE GENOMIC DNA]</scope>
    <source>
        <strain evidence="7 8">DSM 1288</strain>
    </source>
</reference>
<dbReference type="InterPro" id="IPR025662">
    <property type="entry name" value="Sigma_54_int_dom_ATP-bd_1"/>
</dbReference>
<keyword evidence="4" id="KW-0238">DNA-binding</keyword>
<evidence type="ECO:0000256" key="1">
    <source>
        <dbReference type="ARBA" id="ARBA00022741"/>
    </source>
</evidence>
<dbReference type="Gene3D" id="3.40.50.300">
    <property type="entry name" value="P-loop containing nucleotide triphosphate hydrolases"/>
    <property type="match status" value="1"/>
</dbReference>
<evidence type="ECO:0000313" key="8">
    <source>
        <dbReference type="Proteomes" id="UP001348492"/>
    </source>
</evidence>
<dbReference type="SMART" id="SM00382">
    <property type="entry name" value="AAA"/>
    <property type="match status" value="1"/>
</dbReference>
<sequence>MKTIGIVTDGVTKLEIFLNENIRLIFGEKVKINNYQFKNLEKNHLINDDVILVMINDRVVKVKEYVDDTSKIIKINRSIRQKDIYKLFALPEGMDVLVVNDNEHTIIETISSLYGLGVNHLNFVLYNKNIDQSNIKVAVTPGESNLVPNYIENIIDLGHRYIDSSTFIQIMTKLKIEDKDVTKNLIKYCDEVISLYSGINNTYKYLTIINEELNSIINLSQNGMILISNKNEITICNESLKNILDMDEYIVGKKVTDIDNVEIRKIFELKEAEDEVVKYKNKYLNINKYKINSFGKNTGTYFCIQEITHIKKLEQNLSKKLRYSGQIARYNFDDIKTQSPILENTIKLAKRIAKSDHTVLITGESGTGKELMAQSIHNESLRANQPFIAVNCAAMPENLMESELFGYEEGSFTGALKGGKKGLFEQANNGTIFLDEIGDMPVYLQTKLLRVIQEQQVMRIGSNNIINIDVRIIAATNRDLLKMVKEEKFRSDLYYRINVLPINIPALKDRKEDILMLLQSFISNKRELSDEVKNILNKYNWPGNIRELRNVALYIDTMVENNKVIIENLPYYLLNYDLDEDIKNIQMKFELNKIREVINIIRNFNLENKSAGRNSIMNRLMEKEVVISEGEVRNILTSLKELDIIESEVGRKGSELTNKGIRLLNKIGR</sequence>
<dbReference type="Proteomes" id="UP001348492">
    <property type="component" value="Chromosome"/>
</dbReference>
<proteinExistence type="predicted"/>
<dbReference type="InterPro" id="IPR025943">
    <property type="entry name" value="Sigma_54_int_dom_ATP-bd_2"/>
</dbReference>
<dbReference type="InterPro" id="IPR025944">
    <property type="entry name" value="Sigma_54_int_dom_CS"/>
</dbReference>
<evidence type="ECO:0000313" key="7">
    <source>
        <dbReference type="EMBL" id="WWD82331.1"/>
    </source>
</evidence>
<dbReference type="InterPro" id="IPR036388">
    <property type="entry name" value="WH-like_DNA-bd_sf"/>
</dbReference>
<gene>
    <name evidence="7" type="primary">norR_2</name>
    <name evidence="7" type="ORF">TEGL_07090</name>
</gene>
<feature type="domain" description="Sigma-54 factor interaction" evidence="6">
    <location>
        <begin position="335"/>
        <end position="557"/>
    </location>
</feature>
<dbReference type="InterPro" id="IPR003593">
    <property type="entry name" value="AAA+_ATPase"/>
</dbReference>
<dbReference type="SUPFAM" id="SSF52540">
    <property type="entry name" value="P-loop containing nucleoside triphosphate hydrolases"/>
    <property type="match status" value="1"/>
</dbReference>